<dbReference type="KEGG" id="dae:Dtox_3472"/>
<reference evidence="1 2" key="1">
    <citation type="journal article" date="2009" name="Stand. Genomic Sci.">
        <title>Complete genome sequence of Desulfotomaculum acetoxidans type strain (5575).</title>
        <authorList>
            <person name="Spring S."/>
            <person name="Lapidus A."/>
            <person name="Schroder M."/>
            <person name="Gleim D."/>
            <person name="Sims D."/>
            <person name="Meincke L."/>
            <person name="Glavina Del Rio T."/>
            <person name="Tice H."/>
            <person name="Copeland A."/>
            <person name="Cheng J.F."/>
            <person name="Lucas S."/>
            <person name="Chen F."/>
            <person name="Nolan M."/>
            <person name="Bruce D."/>
            <person name="Goodwin L."/>
            <person name="Pitluck S."/>
            <person name="Ivanova N."/>
            <person name="Mavromatis K."/>
            <person name="Mikhailova N."/>
            <person name="Pati A."/>
            <person name="Chen A."/>
            <person name="Palaniappan K."/>
            <person name="Land M."/>
            <person name="Hauser L."/>
            <person name="Chang Y.J."/>
            <person name="Jeffries C.D."/>
            <person name="Chain P."/>
            <person name="Saunders E."/>
            <person name="Brettin T."/>
            <person name="Detter J.C."/>
            <person name="Goker M."/>
            <person name="Bristow J."/>
            <person name="Eisen J.A."/>
            <person name="Markowitz V."/>
            <person name="Hugenholtz P."/>
            <person name="Kyrpides N.C."/>
            <person name="Klenk H.P."/>
            <person name="Han C."/>
        </authorList>
    </citation>
    <scope>NUCLEOTIDE SEQUENCE [LARGE SCALE GENOMIC DNA]</scope>
    <source>
        <strain evidence="2">ATCC 49208 / DSM 771 / VKM B-1644</strain>
    </source>
</reference>
<dbReference type="HOGENOM" id="CLU_2478240_0_0_9"/>
<evidence type="ECO:0000313" key="2">
    <source>
        <dbReference type="Proteomes" id="UP000002217"/>
    </source>
</evidence>
<name>C8W6T2_DESAS</name>
<dbReference type="EMBL" id="CP001720">
    <property type="protein sequence ID" value="ACV64191.1"/>
    <property type="molecule type" value="Genomic_DNA"/>
</dbReference>
<proteinExistence type="predicted"/>
<sequence>MTNYEETTDSLGNYSSTFLWTMHHKGNGLDVPDDLGKEQEGNFLLKATAKIKATGLLDLDTIEILADNSATGPSNYEIPIEDFFPEN</sequence>
<dbReference type="STRING" id="485916.Dtox_3472"/>
<accession>C8W6T2</accession>
<evidence type="ECO:0000313" key="1">
    <source>
        <dbReference type="EMBL" id="ACV64191.1"/>
    </source>
</evidence>
<dbReference type="RefSeq" id="WP_015758881.1">
    <property type="nucleotide sequence ID" value="NC_013216.1"/>
</dbReference>
<gene>
    <name evidence="1" type="ordered locus">Dtox_3472</name>
</gene>
<organism evidence="1 2">
    <name type="scientific">Desulfofarcimen acetoxidans (strain ATCC 49208 / DSM 771 / KCTC 5769 / VKM B-1644 / 5575)</name>
    <name type="common">Desulfotomaculum acetoxidans</name>
    <dbReference type="NCBI Taxonomy" id="485916"/>
    <lineage>
        <taxon>Bacteria</taxon>
        <taxon>Bacillati</taxon>
        <taxon>Bacillota</taxon>
        <taxon>Clostridia</taxon>
        <taxon>Eubacteriales</taxon>
        <taxon>Peptococcaceae</taxon>
        <taxon>Desulfofarcimen</taxon>
    </lineage>
</organism>
<protein>
    <submittedName>
        <fullName evidence="1">Uncharacterized protein</fullName>
    </submittedName>
</protein>
<dbReference type="Proteomes" id="UP000002217">
    <property type="component" value="Chromosome"/>
</dbReference>
<keyword evidence="2" id="KW-1185">Reference proteome</keyword>
<dbReference type="AlphaFoldDB" id="C8W6T2"/>